<sequence length="88" mass="9699">MINGGNMPGPLFLSGGHTRASFTLPKVSPEIQEVIEASYYIETPVDTPFRERTEWAEGINEASRQGVRKLPVGCRTANRYIIVGSSDM</sequence>
<dbReference type="EMBL" id="OZ034833">
    <property type="protein sequence ID" value="CAL1675057.1"/>
    <property type="molecule type" value="Genomic_DNA"/>
</dbReference>
<protein>
    <submittedName>
        <fullName evidence="1">Uncharacterized protein</fullName>
    </submittedName>
</protein>
<proteinExistence type="predicted"/>
<organism evidence="1 2">
    <name type="scientific">Lasius platythorax</name>
    <dbReference type="NCBI Taxonomy" id="488582"/>
    <lineage>
        <taxon>Eukaryota</taxon>
        <taxon>Metazoa</taxon>
        <taxon>Ecdysozoa</taxon>
        <taxon>Arthropoda</taxon>
        <taxon>Hexapoda</taxon>
        <taxon>Insecta</taxon>
        <taxon>Pterygota</taxon>
        <taxon>Neoptera</taxon>
        <taxon>Endopterygota</taxon>
        <taxon>Hymenoptera</taxon>
        <taxon>Apocrita</taxon>
        <taxon>Aculeata</taxon>
        <taxon>Formicoidea</taxon>
        <taxon>Formicidae</taxon>
        <taxon>Formicinae</taxon>
        <taxon>Lasius</taxon>
        <taxon>Lasius</taxon>
    </lineage>
</organism>
<name>A0AAV2N4X8_9HYME</name>
<evidence type="ECO:0000313" key="1">
    <source>
        <dbReference type="EMBL" id="CAL1675057.1"/>
    </source>
</evidence>
<gene>
    <name evidence="1" type="ORF">LPLAT_LOCUS1558</name>
</gene>
<keyword evidence="2" id="KW-1185">Reference proteome</keyword>
<accession>A0AAV2N4X8</accession>
<reference evidence="1" key="1">
    <citation type="submission" date="2024-04" db="EMBL/GenBank/DDBJ databases">
        <authorList>
            <consortium name="Molecular Ecology Group"/>
        </authorList>
    </citation>
    <scope>NUCLEOTIDE SEQUENCE</scope>
</reference>
<dbReference type="Proteomes" id="UP001497644">
    <property type="component" value="Chromosome 10"/>
</dbReference>
<evidence type="ECO:0000313" key="2">
    <source>
        <dbReference type="Proteomes" id="UP001497644"/>
    </source>
</evidence>
<dbReference type="AlphaFoldDB" id="A0AAV2N4X8"/>